<dbReference type="EMBL" id="JANFQO010000006">
    <property type="protein sequence ID" value="MCQ4164860.1"/>
    <property type="molecule type" value="Genomic_DNA"/>
</dbReference>
<feature type="compositionally biased region" description="Basic residues" evidence="1">
    <location>
        <begin position="110"/>
        <end position="127"/>
    </location>
</feature>
<dbReference type="InterPro" id="IPR004274">
    <property type="entry name" value="FCP1_dom"/>
</dbReference>
<dbReference type="GO" id="GO:0016787">
    <property type="term" value="F:hydrolase activity"/>
    <property type="evidence" value="ECO:0007669"/>
    <property type="project" value="UniProtKB-KW"/>
</dbReference>
<evidence type="ECO:0000259" key="2">
    <source>
        <dbReference type="PROSITE" id="PS50969"/>
    </source>
</evidence>
<feature type="region of interest" description="Disordered" evidence="1">
    <location>
        <begin position="23"/>
        <end position="43"/>
    </location>
</feature>
<reference evidence="3" key="1">
    <citation type="submission" date="2022-07" db="EMBL/GenBank/DDBJ databases">
        <title>Tahibacter sp., a new gammaproteobacterium isolated from the silt sample collected at pig farm.</title>
        <authorList>
            <person name="Chen H."/>
        </authorList>
    </citation>
    <scope>NUCLEOTIDE SEQUENCE</scope>
    <source>
        <strain evidence="3">P2K</strain>
    </source>
</reference>
<keyword evidence="3" id="KW-0378">Hydrolase</keyword>
<evidence type="ECO:0000313" key="4">
    <source>
        <dbReference type="Proteomes" id="UP001165498"/>
    </source>
</evidence>
<feature type="domain" description="FCP1 homology" evidence="2">
    <location>
        <begin position="1"/>
        <end position="101"/>
    </location>
</feature>
<comment type="caution">
    <text evidence="3">The sequence shown here is derived from an EMBL/GenBank/DDBJ whole genome shotgun (WGS) entry which is preliminary data.</text>
</comment>
<dbReference type="PROSITE" id="PS50969">
    <property type="entry name" value="FCP1"/>
    <property type="match status" value="1"/>
</dbReference>
<dbReference type="Gene3D" id="3.40.50.1000">
    <property type="entry name" value="HAD superfamily/HAD-like"/>
    <property type="match status" value="1"/>
</dbReference>
<dbReference type="InterPro" id="IPR023214">
    <property type="entry name" value="HAD_sf"/>
</dbReference>
<sequence length="127" mass="14924">MSTQGSGGCSSWRSRLPRREPAGFCLGQRPLHPAPRSDTWAQTKPLRKLRRRDYGLRRVLVVDDSPEKHTRNYANLVAVQAFEGDPADDELPRLARYLEQLAPEPDHRRVEKRRWRRRCGQRRRPFP</sequence>
<keyword evidence="4" id="KW-1185">Reference proteome</keyword>
<dbReference type="RefSeq" id="WP_255913824.1">
    <property type="nucleotide sequence ID" value="NZ_JANFQO010000006.1"/>
</dbReference>
<organism evidence="3 4">
    <name type="scientific">Tahibacter harae</name>
    <dbReference type="NCBI Taxonomy" id="2963937"/>
    <lineage>
        <taxon>Bacteria</taxon>
        <taxon>Pseudomonadati</taxon>
        <taxon>Pseudomonadota</taxon>
        <taxon>Gammaproteobacteria</taxon>
        <taxon>Lysobacterales</taxon>
        <taxon>Rhodanobacteraceae</taxon>
        <taxon>Tahibacter</taxon>
    </lineage>
</organism>
<evidence type="ECO:0000313" key="3">
    <source>
        <dbReference type="EMBL" id="MCQ4164860.1"/>
    </source>
</evidence>
<feature type="region of interest" description="Disordered" evidence="1">
    <location>
        <begin position="103"/>
        <end position="127"/>
    </location>
</feature>
<accession>A0ABT1QRG5</accession>
<dbReference type="SUPFAM" id="SSF56784">
    <property type="entry name" value="HAD-like"/>
    <property type="match status" value="1"/>
</dbReference>
<name>A0ABT1QRG5_9GAMM</name>
<protein>
    <submittedName>
        <fullName evidence="3">HAD family hydrolase</fullName>
    </submittedName>
</protein>
<dbReference type="Pfam" id="PF03031">
    <property type="entry name" value="NIF"/>
    <property type="match status" value="1"/>
</dbReference>
<dbReference type="InterPro" id="IPR036412">
    <property type="entry name" value="HAD-like_sf"/>
</dbReference>
<dbReference type="Proteomes" id="UP001165498">
    <property type="component" value="Unassembled WGS sequence"/>
</dbReference>
<gene>
    <name evidence="3" type="ORF">NM961_09065</name>
</gene>
<evidence type="ECO:0000256" key="1">
    <source>
        <dbReference type="SAM" id="MobiDB-lite"/>
    </source>
</evidence>
<proteinExistence type="predicted"/>